<keyword evidence="7 9" id="KW-0464">Manganese</keyword>
<dbReference type="GO" id="GO:0042840">
    <property type="term" value="P:D-glucuronate catabolic process"/>
    <property type="evidence" value="ECO:0007669"/>
    <property type="project" value="TreeGrafter"/>
</dbReference>
<dbReference type="NCBIfam" id="TIGR00695">
    <property type="entry name" value="uxuA"/>
    <property type="match status" value="1"/>
</dbReference>
<keyword evidence="6 9" id="KW-0408">Iron</keyword>
<dbReference type="HAMAP" id="MF_00106">
    <property type="entry name" value="UxuA"/>
    <property type="match status" value="1"/>
</dbReference>
<dbReference type="Gene3D" id="3.20.20.150">
    <property type="entry name" value="Divalent-metal-dependent TIM barrel enzymes"/>
    <property type="match status" value="2"/>
</dbReference>
<gene>
    <name evidence="9 10" type="primary">uxuA</name>
    <name evidence="10" type="ORF">HLA99_08340</name>
</gene>
<dbReference type="AlphaFoldDB" id="A0A7Y2LZU5"/>
<evidence type="ECO:0000256" key="7">
    <source>
        <dbReference type="ARBA" id="ARBA00023211"/>
    </source>
</evidence>
<comment type="cofactor">
    <cofactor evidence="9">
        <name>Fe(2+)</name>
        <dbReference type="ChEBI" id="CHEBI:29033"/>
    </cofactor>
    <cofactor evidence="9">
        <name>Mn(2+)</name>
        <dbReference type="ChEBI" id="CHEBI:29035"/>
    </cofactor>
</comment>
<dbReference type="EMBL" id="JABEMB010000009">
    <property type="protein sequence ID" value="NNH03854.1"/>
    <property type="molecule type" value="Genomic_DNA"/>
</dbReference>
<evidence type="ECO:0000256" key="4">
    <source>
        <dbReference type="ARBA" id="ARBA00007389"/>
    </source>
</evidence>
<evidence type="ECO:0000313" key="11">
    <source>
        <dbReference type="Proteomes" id="UP000543598"/>
    </source>
</evidence>
<comment type="function">
    <text evidence="2 9">Catalyzes the dehydration of D-mannonate.</text>
</comment>
<keyword evidence="11" id="KW-1185">Reference proteome</keyword>
<reference evidence="10 11" key="1">
    <citation type="submission" date="2020-05" db="EMBL/GenBank/DDBJ databases">
        <title>MicrobeNet Type strains.</title>
        <authorList>
            <person name="Nicholson A.C."/>
        </authorList>
    </citation>
    <scope>NUCLEOTIDE SEQUENCE [LARGE SCALE GENOMIC DNA]</scope>
    <source>
        <strain evidence="10 11">JCM 14282</strain>
    </source>
</reference>
<dbReference type="GO" id="GO:0030145">
    <property type="term" value="F:manganese ion binding"/>
    <property type="evidence" value="ECO:0007669"/>
    <property type="project" value="TreeGrafter"/>
</dbReference>
<dbReference type="NCBIfam" id="NF003027">
    <property type="entry name" value="PRK03906.1"/>
    <property type="match status" value="1"/>
</dbReference>
<evidence type="ECO:0000256" key="5">
    <source>
        <dbReference type="ARBA" id="ARBA00012927"/>
    </source>
</evidence>
<comment type="similarity">
    <text evidence="4 9">Belongs to the mannonate dehydratase family.</text>
</comment>
<comment type="catalytic activity">
    <reaction evidence="1 9">
        <text>D-mannonate = 2-dehydro-3-deoxy-D-gluconate + H2O</text>
        <dbReference type="Rhea" id="RHEA:20097"/>
        <dbReference type="ChEBI" id="CHEBI:15377"/>
        <dbReference type="ChEBI" id="CHEBI:17767"/>
        <dbReference type="ChEBI" id="CHEBI:57990"/>
        <dbReference type="EC" id="4.2.1.8"/>
    </reaction>
</comment>
<dbReference type="InterPro" id="IPR004628">
    <property type="entry name" value="Man_deHydtase"/>
</dbReference>
<dbReference type="GO" id="GO:0008927">
    <property type="term" value="F:mannonate dehydratase activity"/>
    <property type="evidence" value="ECO:0007669"/>
    <property type="project" value="UniProtKB-UniRule"/>
</dbReference>
<dbReference type="PANTHER" id="PTHR30387:SF2">
    <property type="entry name" value="MANNONATE DEHYDRATASE"/>
    <property type="match status" value="1"/>
</dbReference>
<comment type="caution">
    <text evidence="10">The sequence shown here is derived from an EMBL/GenBank/DDBJ whole genome shotgun (WGS) entry which is preliminary data.</text>
</comment>
<accession>A0A7Y2LZU5</accession>
<dbReference type="UniPathway" id="UPA00246"/>
<dbReference type="PANTHER" id="PTHR30387">
    <property type="entry name" value="MANNONATE DEHYDRATASE"/>
    <property type="match status" value="1"/>
</dbReference>
<dbReference type="EC" id="4.2.1.8" evidence="5 9"/>
<evidence type="ECO:0000256" key="8">
    <source>
        <dbReference type="ARBA" id="ARBA00023239"/>
    </source>
</evidence>
<evidence type="ECO:0000256" key="9">
    <source>
        <dbReference type="HAMAP-Rule" id="MF_00106"/>
    </source>
</evidence>
<evidence type="ECO:0000313" key="10">
    <source>
        <dbReference type="EMBL" id="NNH03854.1"/>
    </source>
</evidence>
<evidence type="ECO:0000256" key="6">
    <source>
        <dbReference type="ARBA" id="ARBA00023004"/>
    </source>
</evidence>
<sequence>MEHTWRWFGPNDPITLAEIRQTDATGIVTALHHIPNGEVWPIDEIRARKAEIEAAGLTWSVVESVPVHEHVKWGGPERDRAVANYAQSLRNLGEAGLQTVCYNFMPVIDWARTDLRWALPTGGYALRFDFIEHAAFDVFVLHRANAEADYTADELARARALYESLDADALSVLAGTVIRGLPGSEESYDLDSLRAGLARYDGMTADDLRGSLGAFLRDVVPAAEDAGVRLAIHPDDPPRPLFGLPRVVSDADDAQWLLDAAPSPANGLTMCIGSYGSVPTNDVVEMTRRFADRIHFAHLRNVTIEADGKSFYEDGHIDGRSDMVAVVRELVLEERRRAAAGDAAAVIPMRPDHGHTLLDDLQRRTNPGYSLIGRLKGLAQLRGVELAVEWGMDAAAAPEPAA</sequence>
<dbReference type="RefSeq" id="WP_167038139.1">
    <property type="nucleotide sequence ID" value="NZ_BAAANA010000001.1"/>
</dbReference>
<organism evidence="10 11">
    <name type="scientific">Microbacterium ulmi</name>
    <dbReference type="NCBI Taxonomy" id="179095"/>
    <lineage>
        <taxon>Bacteria</taxon>
        <taxon>Bacillati</taxon>
        <taxon>Actinomycetota</taxon>
        <taxon>Actinomycetes</taxon>
        <taxon>Micrococcales</taxon>
        <taxon>Microbacteriaceae</taxon>
        <taxon>Microbacterium</taxon>
    </lineage>
</organism>
<proteinExistence type="inferred from homology"/>
<keyword evidence="8 9" id="KW-0456">Lyase</keyword>
<dbReference type="InterPro" id="IPR036237">
    <property type="entry name" value="Xyl_isomerase-like_sf"/>
</dbReference>
<dbReference type="Proteomes" id="UP000543598">
    <property type="component" value="Unassembled WGS sequence"/>
</dbReference>
<dbReference type="PIRSF" id="PIRSF016049">
    <property type="entry name" value="Man_dehyd"/>
    <property type="match status" value="1"/>
</dbReference>
<dbReference type="SUPFAM" id="SSF51658">
    <property type="entry name" value="Xylose isomerase-like"/>
    <property type="match status" value="1"/>
</dbReference>
<comment type="pathway">
    <text evidence="3 9">Carbohydrate metabolism; pentose and glucuronate interconversion.</text>
</comment>
<dbReference type="GO" id="GO:0008198">
    <property type="term" value="F:ferrous iron binding"/>
    <property type="evidence" value="ECO:0007669"/>
    <property type="project" value="TreeGrafter"/>
</dbReference>
<dbReference type="Pfam" id="PF03786">
    <property type="entry name" value="UxuA"/>
    <property type="match status" value="1"/>
</dbReference>
<protein>
    <recommendedName>
        <fullName evidence="5 9">Mannonate dehydratase</fullName>
        <ecNumber evidence="5 9">4.2.1.8</ecNumber>
    </recommendedName>
    <alternativeName>
        <fullName evidence="9">D-mannonate hydro-lyase</fullName>
    </alternativeName>
</protein>
<name>A0A7Y2LZU5_9MICO</name>
<evidence type="ECO:0000256" key="3">
    <source>
        <dbReference type="ARBA" id="ARBA00004892"/>
    </source>
</evidence>
<evidence type="ECO:0000256" key="1">
    <source>
        <dbReference type="ARBA" id="ARBA00001794"/>
    </source>
</evidence>
<evidence type="ECO:0000256" key="2">
    <source>
        <dbReference type="ARBA" id="ARBA00002713"/>
    </source>
</evidence>